<dbReference type="CDD" id="cd04852">
    <property type="entry name" value="Peptidases_S8_3"/>
    <property type="match status" value="1"/>
</dbReference>
<organism evidence="11 12">
    <name type="scientific">Stylosanthes scabra</name>
    <dbReference type="NCBI Taxonomy" id="79078"/>
    <lineage>
        <taxon>Eukaryota</taxon>
        <taxon>Viridiplantae</taxon>
        <taxon>Streptophyta</taxon>
        <taxon>Embryophyta</taxon>
        <taxon>Tracheophyta</taxon>
        <taxon>Spermatophyta</taxon>
        <taxon>Magnoliopsida</taxon>
        <taxon>eudicotyledons</taxon>
        <taxon>Gunneridae</taxon>
        <taxon>Pentapetalae</taxon>
        <taxon>rosids</taxon>
        <taxon>fabids</taxon>
        <taxon>Fabales</taxon>
        <taxon>Fabaceae</taxon>
        <taxon>Papilionoideae</taxon>
        <taxon>50 kb inversion clade</taxon>
        <taxon>dalbergioids sensu lato</taxon>
        <taxon>Dalbergieae</taxon>
        <taxon>Pterocarpus clade</taxon>
        <taxon>Stylosanthes</taxon>
    </lineage>
</organism>
<dbReference type="Gene3D" id="3.50.30.30">
    <property type="match status" value="1"/>
</dbReference>
<dbReference type="PRINTS" id="PR00723">
    <property type="entry name" value="SUBTILISIN"/>
</dbReference>
<evidence type="ECO:0000313" key="11">
    <source>
        <dbReference type="EMBL" id="MED6106380.1"/>
    </source>
</evidence>
<accession>A0ABU6Q3K6</accession>
<comment type="caution">
    <text evidence="11">The sequence shown here is derived from an EMBL/GenBank/DDBJ whole genome shotgun (WGS) entry which is preliminary data.</text>
</comment>
<keyword evidence="3 7" id="KW-0645">Protease</keyword>
<protein>
    <submittedName>
        <fullName evidence="11">Uncharacterized protein</fullName>
    </submittedName>
</protein>
<dbReference type="InterPro" id="IPR036852">
    <property type="entry name" value="Peptidase_S8/S53_dom_sf"/>
</dbReference>
<dbReference type="InterPro" id="IPR023828">
    <property type="entry name" value="Peptidase_S8_Ser-AS"/>
</dbReference>
<keyword evidence="12" id="KW-1185">Reference proteome</keyword>
<evidence type="ECO:0000256" key="6">
    <source>
        <dbReference type="ARBA" id="ARBA00022825"/>
    </source>
</evidence>
<evidence type="ECO:0000256" key="3">
    <source>
        <dbReference type="ARBA" id="ARBA00022670"/>
    </source>
</evidence>
<feature type="domain" description="Peptidase S8/S53" evidence="9">
    <location>
        <begin position="136"/>
        <end position="576"/>
    </location>
</feature>
<dbReference type="Pfam" id="PF05922">
    <property type="entry name" value="Inhibitor_I9"/>
    <property type="match status" value="1"/>
</dbReference>
<dbReference type="PANTHER" id="PTHR10795">
    <property type="entry name" value="PROPROTEIN CONVERTASE SUBTILISIN/KEXIN"/>
    <property type="match status" value="1"/>
</dbReference>
<evidence type="ECO:0000256" key="7">
    <source>
        <dbReference type="PROSITE-ProRule" id="PRU01240"/>
    </source>
</evidence>
<comment type="similarity">
    <text evidence="2 7">Belongs to the peptidase S8 family.</text>
</comment>
<evidence type="ECO:0000259" key="9">
    <source>
        <dbReference type="Pfam" id="PF00082"/>
    </source>
</evidence>
<dbReference type="InterPro" id="IPR015500">
    <property type="entry name" value="Peptidase_S8_subtilisin-rel"/>
</dbReference>
<sequence length="596" mass="63264">MKENKNYLVSLLLLFCCSVLLLCLAESADNDNNNDEVYIVYMGAADSTDHAHVLNLVIRRNEKALVHNYKHGFSGFAARLTKEEANSIAQKPGVVSVFPDPILKLHTTRSWEFLKYQTHVKIDSRPNTALPNSQSSDTIIGILDTGIWPEAESFVDTEMDAVPSRWKGTCMKSQDFNSSNCNRKIIGARYYGDSDDGAGTVRDSIGHGTHVSSTAAGINVANASYYGLAEGTAVGGSPQSRLAMYKVCSDFGCRGSAILAAFDDAINDGVDVLSLSLGSPSVLRPDLVSDPISIGAFHAVERGIVVVCSAGNDGPSLKTVVNDAPWIITVAATTIDREFESNLVLGNKKVVQGNSINFSPLSKTPDYPFIYGLSAKTSTATDSEARQCHPNTLDETKVKGKIVLCDGQNDDGFSTIGKASVVSQAGGLGLVHVTEQGGSVAQFLGDFPATTISPKDSAPIFEYLNSTSNPVATILKTTTVISYKPAPVVAYFSSRGPSTLSSNILKPDIAAPGVNIVAAWIGNDATNVPKGQNPSAYNVLSGTSMACPHVSGLAANVKSHNPTWTPSAIKSAIMTSEDCIYRCLPTWLEGVYDSGS</sequence>
<dbReference type="InterPro" id="IPR034197">
    <property type="entry name" value="Peptidases_S8_3"/>
</dbReference>
<reference evidence="11 12" key="1">
    <citation type="journal article" date="2023" name="Plants (Basel)">
        <title>Bridging the Gap: Combining Genomics and Transcriptomics Approaches to Understand Stylosanthes scabra, an Orphan Legume from the Brazilian Caatinga.</title>
        <authorList>
            <person name="Ferreira-Neto J.R.C."/>
            <person name="da Silva M.D."/>
            <person name="Binneck E."/>
            <person name="de Melo N.F."/>
            <person name="da Silva R.H."/>
            <person name="de Melo A.L.T.M."/>
            <person name="Pandolfi V."/>
            <person name="Bustamante F.O."/>
            <person name="Brasileiro-Vidal A.C."/>
            <person name="Benko-Iseppon A.M."/>
        </authorList>
    </citation>
    <scope>NUCLEOTIDE SEQUENCE [LARGE SCALE GENOMIC DNA]</scope>
    <source>
        <tissue evidence="11">Leaves</tissue>
    </source>
</reference>
<keyword evidence="6 7" id="KW-0720">Serine protease</keyword>
<comment type="subcellular location">
    <subcellularLocation>
        <location evidence="1">Secreted</location>
    </subcellularLocation>
</comment>
<evidence type="ECO:0000256" key="1">
    <source>
        <dbReference type="ARBA" id="ARBA00004613"/>
    </source>
</evidence>
<feature type="domain" description="Inhibitor I9" evidence="10">
    <location>
        <begin position="37"/>
        <end position="106"/>
    </location>
</feature>
<keyword evidence="5 7" id="KW-0378">Hydrolase</keyword>
<dbReference type="Gene3D" id="3.40.50.200">
    <property type="entry name" value="Peptidase S8/S53 domain"/>
    <property type="match status" value="1"/>
</dbReference>
<dbReference type="Gene3D" id="3.30.70.80">
    <property type="entry name" value="Peptidase S8 propeptide/proteinase inhibitor I9"/>
    <property type="match status" value="1"/>
</dbReference>
<name>A0ABU6Q3K6_9FABA</name>
<feature type="signal peptide" evidence="8">
    <location>
        <begin position="1"/>
        <end position="27"/>
    </location>
</feature>
<feature type="chain" id="PRO_5045572348" evidence="8">
    <location>
        <begin position="28"/>
        <end position="596"/>
    </location>
</feature>
<evidence type="ECO:0000256" key="2">
    <source>
        <dbReference type="ARBA" id="ARBA00011073"/>
    </source>
</evidence>
<dbReference type="PROSITE" id="PS00137">
    <property type="entry name" value="SUBTILASE_HIS"/>
    <property type="match status" value="1"/>
</dbReference>
<keyword evidence="4 8" id="KW-0732">Signal</keyword>
<feature type="active site" description="Charge relay system" evidence="7">
    <location>
        <position position="144"/>
    </location>
</feature>
<dbReference type="SUPFAM" id="SSF52743">
    <property type="entry name" value="Subtilisin-like"/>
    <property type="match status" value="1"/>
</dbReference>
<feature type="active site" description="Charge relay system" evidence="7">
    <location>
        <position position="544"/>
    </location>
</feature>
<dbReference type="Proteomes" id="UP001341840">
    <property type="component" value="Unassembled WGS sequence"/>
</dbReference>
<evidence type="ECO:0000256" key="8">
    <source>
        <dbReference type="SAM" id="SignalP"/>
    </source>
</evidence>
<evidence type="ECO:0000313" key="12">
    <source>
        <dbReference type="Proteomes" id="UP001341840"/>
    </source>
</evidence>
<dbReference type="Pfam" id="PF00082">
    <property type="entry name" value="Peptidase_S8"/>
    <property type="match status" value="1"/>
</dbReference>
<feature type="active site" description="Charge relay system" evidence="7">
    <location>
        <position position="207"/>
    </location>
</feature>
<dbReference type="InterPro" id="IPR045051">
    <property type="entry name" value="SBT"/>
</dbReference>
<dbReference type="PROSITE" id="PS51892">
    <property type="entry name" value="SUBTILASE"/>
    <property type="match status" value="1"/>
</dbReference>
<gene>
    <name evidence="11" type="ORF">PIB30_004153</name>
</gene>
<evidence type="ECO:0000259" key="10">
    <source>
        <dbReference type="Pfam" id="PF05922"/>
    </source>
</evidence>
<dbReference type="InterPro" id="IPR010259">
    <property type="entry name" value="S8pro/Inhibitor_I9"/>
</dbReference>
<evidence type="ECO:0000256" key="4">
    <source>
        <dbReference type="ARBA" id="ARBA00022729"/>
    </source>
</evidence>
<dbReference type="PROSITE" id="PS00138">
    <property type="entry name" value="SUBTILASE_SER"/>
    <property type="match status" value="1"/>
</dbReference>
<dbReference type="InterPro" id="IPR037045">
    <property type="entry name" value="S8pro/Inhibitor_I9_sf"/>
</dbReference>
<dbReference type="InterPro" id="IPR000209">
    <property type="entry name" value="Peptidase_S8/S53_dom"/>
</dbReference>
<evidence type="ECO:0000256" key="5">
    <source>
        <dbReference type="ARBA" id="ARBA00022801"/>
    </source>
</evidence>
<dbReference type="InterPro" id="IPR022398">
    <property type="entry name" value="Peptidase_S8_His-AS"/>
</dbReference>
<dbReference type="EMBL" id="JASCZI010000008">
    <property type="protein sequence ID" value="MED6106380.1"/>
    <property type="molecule type" value="Genomic_DNA"/>
</dbReference>
<proteinExistence type="inferred from homology"/>
<dbReference type="CDD" id="cd02120">
    <property type="entry name" value="PA_subtilisin_like"/>
    <property type="match status" value="1"/>
</dbReference>